<dbReference type="Gene3D" id="2.30.30.910">
    <property type="match status" value="1"/>
</dbReference>
<evidence type="ECO:0000256" key="4">
    <source>
        <dbReference type="ARBA" id="ARBA00024746"/>
    </source>
</evidence>
<dbReference type="RefSeq" id="WP_092569553.1">
    <property type="nucleotide sequence ID" value="NZ_BMXH01000003.1"/>
</dbReference>
<dbReference type="Pfam" id="PF13861">
    <property type="entry name" value="FLgD_tudor"/>
    <property type="match status" value="1"/>
</dbReference>
<dbReference type="Proteomes" id="UP000198500">
    <property type="component" value="Unassembled WGS sequence"/>
</dbReference>
<keyword evidence="8" id="KW-0966">Cell projection</keyword>
<dbReference type="AlphaFoldDB" id="A0A1H3B7K7"/>
<dbReference type="Pfam" id="PF03963">
    <property type="entry name" value="FlgD"/>
    <property type="match status" value="1"/>
</dbReference>
<evidence type="ECO:0000256" key="3">
    <source>
        <dbReference type="ARBA" id="ARBA00022795"/>
    </source>
</evidence>
<dbReference type="EMBL" id="FNNI01000005">
    <property type="protein sequence ID" value="SDX37927.1"/>
    <property type="molecule type" value="Genomic_DNA"/>
</dbReference>
<dbReference type="GO" id="GO:0044781">
    <property type="term" value="P:bacterial-type flagellum organization"/>
    <property type="evidence" value="ECO:0007669"/>
    <property type="project" value="UniProtKB-UniRule"/>
</dbReference>
<evidence type="ECO:0000256" key="2">
    <source>
        <dbReference type="ARBA" id="ARBA00016013"/>
    </source>
</evidence>
<dbReference type="STRING" id="574349.SAMN05443545_105144"/>
<keyword evidence="8" id="KW-0969">Cilium</keyword>
<feature type="domain" description="FlgD Tudor-like" evidence="7">
    <location>
        <begin position="92"/>
        <end position="221"/>
    </location>
</feature>
<dbReference type="Gene3D" id="2.60.40.4070">
    <property type="match status" value="1"/>
</dbReference>
<keyword evidence="3 5" id="KW-1005">Bacterial flagellum biogenesis</keyword>
<evidence type="ECO:0000256" key="1">
    <source>
        <dbReference type="ARBA" id="ARBA00010577"/>
    </source>
</evidence>
<dbReference type="Pfam" id="PF13860">
    <property type="entry name" value="FlgD_ig"/>
    <property type="match status" value="1"/>
</dbReference>
<protein>
    <recommendedName>
        <fullName evidence="2 5">Basal-body rod modification protein FlgD</fullName>
    </recommendedName>
</protein>
<evidence type="ECO:0000259" key="6">
    <source>
        <dbReference type="Pfam" id="PF13860"/>
    </source>
</evidence>
<dbReference type="NCBIfam" id="NF005176">
    <property type="entry name" value="PRK06655.1-1"/>
    <property type="match status" value="1"/>
</dbReference>
<keyword evidence="9" id="KW-1185">Reference proteome</keyword>
<reference evidence="8 9" key="1">
    <citation type="submission" date="2016-10" db="EMBL/GenBank/DDBJ databases">
        <authorList>
            <person name="de Groot N.N."/>
        </authorList>
    </citation>
    <scope>NUCLEOTIDE SEQUENCE [LARGE SCALE GENOMIC DNA]</scope>
    <source>
        <strain evidence="8 9">DSM 19219</strain>
    </source>
</reference>
<feature type="domain" description="FlgD/Vpr Ig-like" evidence="6">
    <location>
        <begin position="114"/>
        <end position="184"/>
    </location>
</feature>
<keyword evidence="8" id="KW-0282">Flagellum</keyword>
<comment type="function">
    <text evidence="4 5">Required for flagellar hook formation. May act as a scaffolding protein.</text>
</comment>
<evidence type="ECO:0000313" key="8">
    <source>
        <dbReference type="EMBL" id="SDX37927.1"/>
    </source>
</evidence>
<dbReference type="InterPro" id="IPR025963">
    <property type="entry name" value="FLgD_Tudor"/>
</dbReference>
<dbReference type="InterPro" id="IPR025965">
    <property type="entry name" value="FlgD/Vpr_Ig-like"/>
</dbReference>
<name>A0A1H3B7K7_9GAMM</name>
<evidence type="ECO:0000313" key="9">
    <source>
        <dbReference type="Proteomes" id="UP000198500"/>
    </source>
</evidence>
<evidence type="ECO:0000256" key="5">
    <source>
        <dbReference type="RuleBase" id="RU362076"/>
    </source>
</evidence>
<gene>
    <name evidence="8" type="ORF">SAMN05443545_105144</name>
</gene>
<dbReference type="OrthoDB" id="9785233at2"/>
<dbReference type="InterPro" id="IPR005648">
    <property type="entry name" value="FlgD"/>
</dbReference>
<accession>A0A1H3B7K7</accession>
<organism evidence="8 9">
    <name type="scientific">Aidingimonas halophila</name>
    <dbReference type="NCBI Taxonomy" id="574349"/>
    <lineage>
        <taxon>Bacteria</taxon>
        <taxon>Pseudomonadati</taxon>
        <taxon>Pseudomonadota</taxon>
        <taxon>Gammaproteobacteria</taxon>
        <taxon>Oceanospirillales</taxon>
        <taxon>Halomonadaceae</taxon>
        <taxon>Aidingimonas</taxon>
    </lineage>
</organism>
<sequence length="231" mass="23777">MSNTIDSSVLDSVNAGSSASGGLGGTTGGGIEDISDSFMTLLVAQLENQDPMNPMENAEMTSQMAQINTVQGINDLNSSLEDINSQIDEGHTLQAASLIDQGVLVPADHVLVSEGSTTPFGIELDSPAEEVTATITNGNGEAVRSFDVGSLDEGVESFTWDGTLENGETAPDGTYNVSIEATQDGESVAHETLGYARVSGVAEGENGPLLDLGGALDLGQVGMADIRQILN</sequence>
<proteinExistence type="inferred from homology"/>
<comment type="similarity">
    <text evidence="1 5">Belongs to the FlgD family.</text>
</comment>
<evidence type="ECO:0000259" key="7">
    <source>
        <dbReference type="Pfam" id="PF13861"/>
    </source>
</evidence>